<dbReference type="Gene3D" id="1.25.10.10">
    <property type="entry name" value="Leucine-rich Repeat Variant"/>
    <property type="match status" value="1"/>
</dbReference>
<keyword evidence="1" id="KW-0175">Coiled coil</keyword>
<evidence type="ECO:0000313" key="4">
    <source>
        <dbReference type="Proteomes" id="UP001530377"/>
    </source>
</evidence>
<feature type="coiled-coil region" evidence="1">
    <location>
        <begin position="2323"/>
        <end position="2432"/>
    </location>
</feature>
<feature type="coiled-coil region" evidence="1">
    <location>
        <begin position="2773"/>
        <end position="2832"/>
    </location>
</feature>
<dbReference type="InterPro" id="IPR011989">
    <property type="entry name" value="ARM-like"/>
</dbReference>
<reference evidence="3 4" key="1">
    <citation type="submission" date="2024-10" db="EMBL/GenBank/DDBJ databases">
        <title>Updated reference genomes for cyclostephanoid diatoms.</title>
        <authorList>
            <person name="Roberts W.R."/>
            <person name="Alverson A.J."/>
        </authorList>
    </citation>
    <scope>NUCLEOTIDE SEQUENCE [LARGE SCALE GENOMIC DNA]</scope>
    <source>
        <strain evidence="3 4">AJA228-03</strain>
    </source>
</reference>
<protein>
    <recommendedName>
        <fullName evidence="5">Vesicle tethering protein Uso1/P115-like head domain-containing protein</fullName>
    </recommendedName>
</protein>
<name>A0ABD3SEQ6_9STRA</name>
<feature type="coiled-coil region" evidence="1">
    <location>
        <begin position="1322"/>
        <end position="1451"/>
    </location>
</feature>
<keyword evidence="4" id="KW-1185">Reference proteome</keyword>
<organism evidence="3 4">
    <name type="scientific">Cyclostephanos tholiformis</name>
    <dbReference type="NCBI Taxonomy" id="382380"/>
    <lineage>
        <taxon>Eukaryota</taxon>
        <taxon>Sar</taxon>
        <taxon>Stramenopiles</taxon>
        <taxon>Ochrophyta</taxon>
        <taxon>Bacillariophyta</taxon>
        <taxon>Coscinodiscophyceae</taxon>
        <taxon>Thalassiosirophycidae</taxon>
        <taxon>Stephanodiscales</taxon>
        <taxon>Stephanodiscaceae</taxon>
        <taxon>Cyclostephanos</taxon>
    </lineage>
</organism>
<sequence length="2939" mass="329150">MSSPPSAISAVVELLLDRFLSASTATDCLDSLDRLQVECRRRRTTASSSPSSQRGGGGDPKAKRPSQRDDQASEERWRAEEEEKEEEVRHATAVDTLLRNTSALHALCGLVSSSTLPPPPSRNVARGNAPSYVGRMEVEGGDVAACELLSVVLQPPPAANIGISPSTGARAGGGTTTEELQRRQRQRRRAEHISKTLLHFHDAVDADGAVDAVHALTPSLLDCLCASSSSSSSSSSAIDSPAPTSVYARVLSLQILQSLLSSSPGTLREQLMMAPDGINRLVDLLGHGPSIGVGVEYGDGGGGASNSIPEEVRNESILFLTSLASSSSMLARLITFSEGYDRSLKIALESSSSSSSPTASMGSGLSSGSTVAMDCLELCLALAHGDEVARELFLGGGDGRGNLDRLTRLVDLRGAERFRDKEKNEWWEKELVDKRKKKNNKETVKSDIVAIEGSDGTSQSMDHIAHRGNKRGKKLKDDDLDDILRGASSTTPAPNKSNAVEQSKQTPQQKDIIVEPESQPIPYLTPNEAKIVDSVFSLILVLLRDGNENTSSTATSRSKRRGRAKTIMSHDLARYIVDCALYTLPPPGVDYVSGVPPPALQQKAMLTMGVLGSLGDTVVSEEEAARARKKMESDEDHATSATAVALRKTEMEEEFKIQTKLLFETMPIYLRGWVTAIDRLMYLCCTGAYAPKFNSDNDDDCFYDDDERPEIVASLLSTYAISTFRSCLPPETASRMVLHALAPPPPDETDEMGAPLEPPVVTRLVTTLVDNLRFLQTKQHQLNAKIEGASSDMIDVYRATIGASGSAGALGVFLTRGEGDATREMLLRLSPPLPRDGPLQLEQPSGNMIDFILQHIATYDPNDSSNIRLHASLAYVIIVLLRLLSEWVIGMPRAVMAVLSSPSSVSVGVLVRSKKVGDDCSEAVSALCGLLLGLCLEFMLDLDDVAGRSTSANEVPDMVNIAWTKETIMNMVQSMGVGKYLSMIDEWKKRPLPLPYCKGKERSIMEQRAFASWYSNNVNLVRRRVVMALAGSRGDDSDESDAEGSRNIVFKGKNSSSVRSLRKMMSNQAQEIENLQMKLEDASVTITSQSNQIKELKRVTELATAAETIDMVSEYTEKMAELEKIKSELKKEAENRIRLQEESMAAKDCEISKVREELLECQTALDEIRLDNATLREEMAGLSSAYNMLEVQYHQTNSGNNLKITPTEMTASGEDAAEDGGAKNHSPGEAAAEIFGRSNSVEVKFLQDENARLREEGRVANEWMSMAVSKMEEMCSENESLAQSLDKALANLASIGSNETDSLSIQHHMEVQKVREESDAKLKAKDDEITKQQALVLQLENQIEDINLSIKNNDKTPSPQFEELQQVVARQELELESLRIANREAQDWMASAVTHVDKLTKEIQEKDDQLEKIGKAQQLSEDTSNDFKIKITELENTLKNVSSELSESQKYHEIIIRENGALLTENAALLKSISDSTVQDLSDKEEIKAELDQVKLEKVSLEASLSQFQSWTETAQIQLAEVKAKLKEAISERDDLMTRLKSYASGGDESISQDDNQLIESLRNELDEKNMQLERMQDQLIEDADEHEAIMDKLREDFDVEKQRAEDLIRDNSRLSTTVEKLSLEKEQLSGKLSAKEEENDDLRTRLESYASGGGESNSQDDNQLLESLRNELDEKNMQLERMQDQLIEDADEYEAKMDKLREDFDVEKQRAEDLIRDNSRLSTTVEKLSLEKEQLSGKLSAKQEENDDLRTRLESYASGGGESNSQDDHQLLESLRNELDEKNMQLERMQDQLIEDADEYEAKMDKLREDFDVEKQRAEDLIRDNSRLSTTVEKLSLEKEQLSGKLSAKQEENDDLRTRLESYASGGGESNSQDDNQLLESLRNELDEKNMQLERMQDQLIEDADEYEAKMDKLREDFDVEKQRAEDLIRDNSRLSTAVEKLSLEKEQLSGKLAESQVLLDSIIGENDAKQFEQAQLRISDLEAALFEAESRVHNLMALEEQITYVTAERDEIQSQLNRIADEYENNQVLKQENNSLQKQLSDLEREITEKNNAKLILQNEFDEFKTTMEESVQVWKKRIQSLELNVTSLEHQLEQQENEAAEAIAQWENRCSSLEEATSAETAQQWEERIQLLEANVTSLENQLEQQEKEAAEAIALWENRCSTLEESGGLIIQQWEERVQSLESDVTSLEHQLEQQLKVSAEAMTQLEATCSAQSENDNIVIRQFEESVVSLKADVTSLENQLHQKENEALESYAKFLEAEKSLATKKDELDTISQKMVALESTVEMMTSQIGFLSNQIEEKSTEIGCMQLQIQNKDVSLANSDKQLSELANELQETQQRSELVVKQWQERSEQLEANIAEFEVTITEMKIRSDEAVQMWQERAENQDKEAAEAITQWEARCDDLKEMLSALRDENAKLLQESKEAIKEKEDSQVVVFELKEELRHTNEQLRSFATDQFTKKASEIATQALRKQMEEIRSRYSADQEALLSEIEARRSAEEDVERLKSDLALLAQATEYDDNVDLHVRMVAKKISAENVKAERKEMEQLRSALERLREELGSCRWNEKQSVEITANARLQLSILEQEITAAKSDLELMKQALEDLETSKINMSVSFEYRIEVLENERLWTERKHEEEMHRVKAELAASNEERDNMAHKLELSEKANAALVFSTAHNGPGGEESESEVIKLQLERAHLLAKISEMGANLERRVREAVAAQVSSFEAELIVEKQYRHSAEASLTEALAELEKAGFASNTSSREDSSDSNQLTQSLKESLDDLRRTNDELLNKNNVLQNKLDSIGKEKQSTIKDLTEKLNKAQEDLRSHERESRFEAALAAEINNLRASCHTASNGNPKHSQALVLQGRDQNMPSCALFDDEKKSIDLNSAYVIEMYDYVCELKNSITEERQMYKDLLAEHEDLLALLGQTGLMGYSSQ</sequence>
<dbReference type="EMBL" id="JALLPB020000054">
    <property type="protein sequence ID" value="KAL3822778.1"/>
    <property type="molecule type" value="Genomic_DNA"/>
</dbReference>
<feature type="coiled-coil region" evidence="1">
    <location>
        <begin position="2492"/>
        <end position="2661"/>
    </location>
</feature>
<evidence type="ECO:0000256" key="2">
    <source>
        <dbReference type="SAM" id="MobiDB-lite"/>
    </source>
</evidence>
<gene>
    <name evidence="3" type="ORF">ACHAXA_005943</name>
</gene>
<dbReference type="PANTHER" id="PTHR10013:SF0">
    <property type="entry name" value="GENERAL VESICULAR TRANSPORT FACTOR P115"/>
    <property type="match status" value="1"/>
</dbReference>
<feature type="region of interest" description="Disordered" evidence="2">
    <location>
        <begin position="450"/>
        <end position="520"/>
    </location>
</feature>
<evidence type="ECO:0000256" key="1">
    <source>
        <dbReference type="SAM" id="Coils"/>
    </source>
</evidence>
<dbReference type="InterPro" id="IPR024095">
    <property type="entry name" value="Vesicle_P115"/>
</dbReference>
<proteinExistence type="predicted"/>
<feature type="compositionally biased region" description="Basic and acidic residues" evidence="2">
    <location>
        <begin position="60"/>
        <end position="91"/>
    </location>
</feature>
<dbReference type="PANTHER" id="PTHR10013">
    <property type="entry name" value="GENERAL VESICULAR TRANSPORT FACTOR P115"/>
    <property type="match status" value="1"/>
</dbReference>
<evidence type="ECO:0008006" key="5">
    <source>
        <dbReference type="Google" id="ProtNLM"/>
    </source>
</evidence>
<feature type="region of interest" description="Disordered" evidence="2">
    <location>
        <begin position="40"/>
        <end position="91"/>
    </location>
</feature>
<feature type="coiled-coil region" evidence="1">
    <location>
        <begin position="1484"/>
        <end position="2287"/>
    </location>
</feature>
<accession>A0ABD3SEQ6</accession>
<comment type="caution">
    <text evidence="3">The sequence shown here is derived from an EMBL/GenBank/DDBJ whole genome shotgun (WGS) entry which is preliminary data.</text>
</comment>
<dbReference type="Proteomes" id="UP001530377">
    <property type="component" value="Unassembled WGS sequence"/>
</dbReference>
<feature type="compositionally biased region" description="Polar residues" evidence="2">
    <location>
        <begin position="487"/>
        <end position="509"/>
    </location>
</feature>
<feature type="coiled-coil region" evidence="1">
    <location>
        <begin position="1058"/>
        <end position="1192"/>
    </location>
</feature>
<evidence type="ECO:0000313" key="3">
    <source>
        <dbReference type="EMBL" id="KAL3822778.1"/>
    </source>
</evidence>